<dbReference type="InterPro" id="IPR000859">
    <property type="entry name" value="CUB_dom"/>
</dbReference>
<feature type="domain" description="CUB" evidence="5">
    <location>
        <begin position="208"/>
        <end position="316"/>
    </location>
</feature>
<dbReference type="PANTHER" id="PTHR24251">
    <property type="entry name" value="OVOCHYMASE-RELATED"/>
    <property type="match status" value="1"/>
</dbReference>
<dbReference type="SUPFAM" id="SSF49854">
    <property type="entry name" value="Spermadhesin, CUB domain"/>
    <property type="match status" value="2"/>
</dbReference>
<protein>
    <submittedName>
        <fullName evidence="7">Uncharacterized protein</fullName>
    </submittedName>
</protein>
<keyword evidence="1" id="KW-0677">Repeat</keyword>
<evidence type="ECO:0000256" key="4">
    <source>
        <dbReference type="SAM" id="Phobius"/>
    </source>
</evidence>
<evidence type="ECO:0000256" key="2">
    <source>
        <dbReference type="ARBA" id="ARBA00023157"/>
    </source>
</evidence>
<evidence type="ECO:0000259" key="6">
    <source>
        <dbReference type="PROSITE" id="PS50835"/>
    </source>
</evidence>
<dbReference type="AlphaFoldDB" id="A0AAN9BIR5"/>
<feature type="domain" description="Ig-like" evidence="6">
    <location>
        <begin position="104"/>
        <end position="182"/>
    </location>
</feature>
<evidence type="ECO:0000259" key="5">
    <source>
        <dbReference type="PROSITE" id="PS01180"/>
    </source>
</evidence>
<dbReference type="CDD" id="cd00041">
    <property type="entry name" value="CUB"/>
    <property type="match status" value="2"/>
</dbReference>
<evidence type="ECO:0000256" key="3">
    <source>
        <dbReference type="PROSITE-ProRule" id="PRU00059"/>
    </source>
</evidence>
<accession>A0AAN9BIR5</accession>
<dbReference type="Gene3D" id="2.60.40.10">
    <property type="entry name" value="Immunoglobulins"/>
    <property type="match status" value="2"/>
</dbReference>
<organism evidence="7 8">
    <name type="scientific">Littorina saxatilis</name>
    <dbReference type="NCBI Taxonomy" id="31220"/>
    <lineage>
        <taxon>Eukaryota</taxon>
        <taxon>Metazoa</taxon>
        <taxon>Spiralia</taxon>
        <taxon>Lophotrochozoa</taxon>
        <taxon>Mollusca</taxon>
        <taxon>Gastropoda</taxon>
        <taxon>Caenogastropoda</taxon>
        <taxon>Littorinimorpha</taxon>
        <taxon>Littorinoidea</taxon>
        <taxon>Littorinidae</taxon>
        <taxon>Littorina</taxon>
    </lineage>
</organism>
<feature type="domain" description="CUB" evidence="5">
    <location>
        <begin position="319"/>
        <end position="438"/>
    </location>
</feature>
<dbReference type="PANTHER" id="PTHR24251:SF50">
    <property type="entry name" value="ATTRACTIN-LIKE 1A"/>
    <property type="match status" value="1"/>
</dbReference>
<dbReference type="Gene3D" id="2.60.120.290">
    <property type="entry name" value="Spermadhesin, CUB domain"/>
    <property type="match status" value="2"/>
</dbReference>
<keyword evidence="8" id="KW-1185">Reference proteome</keyword>
<dbReference type="Proteomes" id="UP001374579">
    <property type="component" value="Unassembled WGS sequence"/>
</dbReference>
<keyword evidence="2" id="KW-1015">Disulfide bond</keyword>
<dbReference type="InterPro" id="IPR035914">
    <property type="entry name" value="Sperma_CUB_dom_sf"/>
</dbReference>
<gene>
    <name evidence="7" type="ORF">V1264_017615</name>
</gene>
<evidence type="ECO:0000256" key="1">
    <source>
        <dbReference type="ARBA" id="ARBA00022737"/>
    </source>
</evidence>
<keyword evidence="4" id="KW-1133">Transmembrane helix</keyword>
<keyword evidence="4" id="KW-0472">Membrane</keyword>
<dbReference type="InterPro" id="IPR013783">
    <property type="entry name" value="Ig-like_fold"/>
</dbReference>
<proteinExistence type="predicted"/>
<dbReference type="EMBL" id="JBAMIC010000007">
    <property type="protein sequence ID" value="KAK7106350.1"/>
    <property type="molecule type" value="Genomic_DNA"/>
</dbReference>
<name>A0AAN9BIR5_9CAEN</name>
<dbReference type="FunFam" id="2.60.120.290:FF:000013">
    <property type="entry name" value="Membrane frizzled-related protein"/>
    <property type="match status" value="1"/>
</dbReference>
<dbReference type="SUPFAM" id="SSF48726">
    <property type="entry name" value="Immunoglobulin"/>
    <property type="match status" value="2"/>
</dbReference>
<evidence type="ECO:0000313" key="8">
    <source>
        <dbReference type="Proteomes" id="UP001374579"/>
    </source>
</evidence>
<sequence length="441" mass="48651">MSSPVFYSLCIITVIASTFLVQAVGALRLKKCPSYVMEKSNVSCTCLTKMKKPHNVTWPGHSQSGSLFLTNVQRSDNGTQYTCLLTADGSKEEVVYTLRVAYGPYDGQVSISPSHLVRNGTQPVTLTCTAEDTYPTPSYEWSGVSCENQVSDDACTFSLYPKDNGREVTCTAESVTLSRKPSYTFHNSVRGTASGTINLNVTLLRPDCGEDLVANSSEQFITSPGHSNQYCVWHITASPGQQIWVDSLEMELETRDPCNRASVSFYDGDEKNGKLLGKFCKRLGNYVPIMPASGMATIVFVSTWGGSGFRLIYKTLPGCVESLTADSSIQTIEPPGYPEKYLTNMVCVWQITAPAGKSIRLNFTDFQIEKSRSCKWDYVHIYDGERGGQLLGEYCGNKDHQSKAKFKPVTSFMNKTTVVFKSDVLYPARGFSLQYTATDTV</sequence>
<feature type="transmembrane region" description="Helical" evidence="4">
    <location>
        <begin position="6"/>
        <end position="29"/>
    </location>
</feature>
<dbReference type="PROSITE" id="PS50835">
    <property type="entry name" value="IG_LIKE"/>
    <property type="match status" value="1"/>
</dbReference>
<dbReference type="InterPro" id="IPR036179">
    <property type="entry name" value="Ig-like_dom_sf"/>
</dbReference>
<reference evidence="7 8" key="1">
    <citation type="submission" date="2024-02" db="EMBL/GenBank/DDBJ databases">
        <title>Chromosome-scale genome assembly of the rough periwinkle Littorina saxatilis.</title>
        <authorList>
            <person name="De Jode A."/>
            <person name="Faria R."/>
            <person name="Formenti G."/>
            <person name="Sims Y."/>
            <person name="Smith T.P."/>
            <person name="Tracey A."/>
            <person name="Wood J.M.D."/>
            <person name="Zagrodzka Z.B."/>
            <person name="Johannesson K."/>
            <person name="Butlin R.K."/>
            <person name="Leder E.H."/>
        </authorList>
    </citation>
    <scope>NUCLEOTIDE SEQUENCE [LARGE SCALE GENOMIC DNA]</scope>
    <source>
        <strain evidence="7">Snail1</strain>
        <tissue evidence="7">Muscle</tissue>
    </source>
</reference>
<comment type="caution">
    <text evidence="7">The sequence shown here is derived from an EMBL/GenBank/DDBJ whole genome shotgun (WGS) entry which is preliminary data.</text>
</comment>
<dbReference type="Pfam" id="PF00431">
    <property type="entry name" value="CUB"/>
    <property type="match status" value="2"/>
</dbReference>
<dbReference type="PROSITE" id="PS01180">
    <property type="entry name" value="CUB"/>
    <property type="match status" value="2"/>
</dbReference>
<comment type="caution">
    <text evidence="3">Lacks conserved residue(s) required for the propagation of feature annotation.</text>
</comment>
<dbReference type="InterPro" id="IPR007110">
    <property type="entry name" value="Ig-like_dom"/>
</dbReference>
<evidence type="ECO:0000313" key="7">
    <source>
        <dbReference type="EMBL" id="KAK7106350.1"/>
    </source>
</evidence>
<dbReference type="SMART" id="SM00042">
    <property type="entry name" value="CUB"/>
    <property type="match status" value="2"/>
</dbReference>
<keyword evidence="4" id="KW-0812">Transmembrane</keyword>